<dbReference type="InterPro" id="IPR050406">
    <property type="entry name" value="FGGY_Carb_Kinase"/>
</dbReference>
<evidence type="ECO:0000256" key="1">
    <source>
        <dbReference type="ARBA" id="ARBA00009156"/>
    </source>
</evidence>
<comment type="caution">
    <text evidence="7">The sequence shown here is derived from an EMBL/GenBank/DDBJ whole genome shotgun (WGS) entry which is preliminary data.</text>
</comment>
<dbReference type="PANTHER" id="PTHR43095:SF3">
    <property type="entry name" value="L-XYLULOSE_3-KETO-L-GULONATE KINASE"/>
    <property type="match status" value="1"/>
</dbReference>
<protein>
    <submittedName>
        <fullName evidence="7">Carbohydrate kinase</fullName>
    </submittedName>
</protein>
<dbReference type="Gene3D" id="3.30.420.40">
    <property type="match status" value="2"/>
</dbReference>
<dbReference type="InterPro" id="IPR018484">
    <property type="entry name" value="FGGY_N"/>
</dbReference>
<dbReference type="PIRSF" id="PIRSF000538">
    <property type="entry name" value="GlpK"/>
    <property type="match status" value="1"/>
</dbReference>
<evidence type="ECO:0000256" key="3">
    <source>
        <dbReference type="ARBA" id="ARBA00022777"/>
    </source>
</evidence>
<evidence type="ECO:0000256" key="4">
    <source>
        <dbReference type="RuleBase" id="RU003733"/>
    </source>
</evidence>
<dbReference type="Pfam" id="PF02782">
    <property type="entry name" value="FGGY_C"/>
    <property type="match status" value="1"/>
</dbReference>
<dbReference type="EMBL" id="JAPOHA010000010">
    <property type="protein sequence ID" value="MCY1714725.1"/>
    <property type="molecule type" value="Genomic_DNA"/>
</dbReference>
<dbReference type="InterPro" id="IPR000577">
    <property type="entry name" value="Carb_kinase_FGGY"/>
</dbReference>
<organism evidence="7 8">
    <name type="scientific">Caproiciproducens galactitolivorans</name>
    <dbReference type="NCBI Taxonomy" id="642589"/>
    <lineage>
        <taxon>Bacteria</taxon>
        <taxon>Bacillati</taxon>
        <taxon>Bacillota</taxon>
        <taxon>Clostridia</taxon>
        <taxon>Eubacteriales</taxon>
        <taxon>Acutalibacteraceae</taxon>
        <taxon>Caproiciproducens</taxon>
    </lineage>
</organism>
<dbReference type="PANTHER" id="PTHR43095">
    <property type="entry name" value="SUGAR KINASE"/>
    <property type="match status" value="1"/>
</dbReference>
<evidence type="ECO:0000313" key="7">
    <source>
        <dbReference type="EMBL" id="MCY1714725.1"/>
    </source>
</evidence>
<evidence type="ECO:0000256" key="2">
    <source>
        <dbReference type="ARBA" id="ARBA00022679"/>
    </source>
</evidence>
<keyword evidence="8" id="KW-1185">Reference proteome</keyword>
<feature type="domain" description="Carbohydrate kinase FGGY N-terminal" evidence="5">
    <location>
        <begin position="7"/>
        <end position="248"/>
    </location>
</feature>
<dbReference type="GO" id="GO:0016301">
    <property type="term" value="F:kinase activity"/>
    <property type="evidence" value="ECO:0007669"/>
    <property type="project" value="UniProtKB-KW"/>
</dbReference>
<name>A0ABT4BV07_9FIRM</name>
<dbReference type="Pfam" id="PF00370">
    <property type="entry name" value="FGGY_N"/>
    <property type="match status" value="1"/>
</dbReference>
<dbReference type="PROSITE" id="PS00445">
    <property type="entry name" value="FGGY_KINASES_2"/>
    <property type="match status" value="1"/>
</dbReference>
<comment type="similarity">
    <text evidence="1 4">Belongs to the FGGY kinase family.</text>
</comment>
<dbReference type="InterPro" id="IPR018483">
    <property type="entry name" value="Carb_kinase_FGGY_CS"/>
</dbReference>
<sequence>MPDDRLFLAVDAGTTMIKAVLTRADGSFIDSAGKNVQILMPHPGWCEMDMNAVWDSVCEVIARLKNNNGGIWKNICAAGICAQGDGMWPVGRDGRPVRNAVLWNDIRAGGFVDYDSLSKECVDLGTSPLFPGAAPVILCWLKKQEPENYARIAAVLHCKDWLNYRLTGRIVTEQTDASTSLLNVYTKQYEFSLLDKLGIGECRGCFPPVESSAEIIGCVKEEAAKQTGIPAGTPVIAGSIDVLAAAAGCGITEPLQKGSIVGTTLCNYVVLDEAQAKAQAGQIGSVLCHTEPGRYIRLMAALSGASAMDWARREIFCGEPYPRLEEQISKIPIGSEGVLFHPYLYGERAPFRNADASGGFFGLRACHTKYHMARAVFEGVALSLYDCYQSLPAGQNGFVVAGGAAKSDLVCRMMCDCMGEKTVRYREKELGILGVVSLLQTATGCEKHGREEEKDLFIPDMEKHQEYRKLYERFCAAKEAIAPQWGKGK</sequence>
<feature type="domain" description="Carbohydrate kinase FGGY C-terminal" evidence="6">
    <location>
        <begin position="260"/>
        <end position="438"/>
    </location>
</feature>
<gene>
    <name evidence="7" type="ORF">OUY18_10720</name>
</gene>
<keyword evidence="3 4" id="KW-0418">Kinase</keyword>
<evidence type="ECO:0000259" key="6">
    <source>
        <dbReference type="Pfam" id="PF02782"/>
    </source>
</evidence>
<dbReference type="InterPro" id="IPR018485">
    <property type="entry name" value="FGGY_C"/>
</dbReference>
<reference evidence="7 8" key="1">
    <citation type="submission" date="2022-11" db="EMBL/GenBank/DDBJ databases">
        <authorList>
            <person name="Caiyu Z."/>
        </authorList>
    </citation>
    <scope>NUCLEOTIDE SEQUENCE [LARGE SCALE GENOMIC DNA]</scope>
    <source>
        <strain evidence="7 8">YR-4</strain>
    </source>
</reference>
<dbReference type="RefSeq" id="WP_268058778.1">
    <property type="nucleotide sequence ID" value="NZ_JAPOHA010000010.1"/>
</dbReference>
<accession>A0ABT4BV07</accession>
<proteinExistence type="inferred from homology"/>
<evidence type="ECO:0000313" key="8">
    <source>
        <dbReference type="Proteomes" id="UP001082703"/>
    </source>
</evidence>
<dbReference type="SUPFAM" id="SSF53067">
    <property type="entry name" value="Actin-like ATPase domain"/>
    <property type="match status" value="2"/>
</dbReference>
<keyword evidence="2 4" id="KW-0808">Transferase</keyword>
<evidence type="ECO:0000259" key="5">
    <source>
        <dbReference type="Pfam" id="PF00370"/>
    </source>
</evidence>
<dbReference type="InterPro" id="IPR043129">
    <property type="entry name" value="ATPase_NBD"/>
</dbReference>
<dbReference type="CDD" id="cd07802">
    <property type="entry name" value="ASKHA_NBD_FGGY_EcLyxK-like"/>
    <property type="match status" value="1"/>
</dbReference>
<dbReference type="Proteomes" id="UP001082703">
    <property type="component" value="Unassembled WGS sequence"/>
</dbReference>